<dbReference type="FunFam" id="2.60.40.10:FF:000998">
    <property type="entry name" value="Immunoglobulin heavy constant epsilon"/>
    <property type="match status" value="1"/>
</dbReference>
<evidence type="ECO:0000259" key="3">
    <source>
        <dbReference type="PROSITE" id="PS50835"/>
    </source>
</evidence>
<dbReference type="InterPro" id="IPR013783">
    <property type="entry name" value="Ig-like_fold"/>
</dbReference>
<accession>A0A8C9CTG6</accession>
<dbReference type="Proteomes" id="UP000694554">
    <property type="component" value="Chromosome 2"/>
</dbReference>
<dbReference type="GeneTree" id="ENSGT00940000163076"/>
<dbReference type="PROSITE" id="PS50835">
    <property type="entry name" value="IG_LIKE"/>
    <property type="match status" value="3"/>
</dbReference>
<sequence length="447" mass="48774">MGVYEWGQKTSIHGPSVYPLRPCCKSATNATSVTLGCLVTGYFPGPVTMTWDTASLNKSTLTFPAIQNLNSSLYTTSSQVTVSGEWSKQKFTCSVAHAASSTTTTKAVTGEPGPGTSLSPFPHTAESEPRGVSAYLSPPTPLDLYVNKSPKITCLVVDLASKKDVRLTWSRESKDLMYPDPLVFKDEFNGTVTVTSTLPVNVSDWLNGDTYYCRVTHPHLPKEILRSISKGPGKRKAPDVYVFPPPKEELKTKGEVTLTCLIQNFFPADISVQWLRNGTLMQADQHTITRPHKVRSPVPDVSAYFIYSHLVVRRADWEQKSEFTCQVAHEALPGSRTLKKSMTRAPGPLALEDLCTEEAESDELEGTQTGLLTFVALFLLSVSYGAAVTLCKVKWVLAAALQTQPQASRAPRRGRGQGARGKGAEGRSGPRGPKCPARLRLKSFNAH</sequence>
<dbReference type="FunFam" id="2.60.40.10:FF:000463">
    <property type="entry name" value="Immunoglobulin heavy constant gamma 1"/>
    <property type="match status" value="1"/>
</dbReference>
<dbReference type="CDD" id="cd05768">
    <property type="entry name" value="IgC1_CH3_IgAGD_CH4_IgAEM"/>
    <property type="match status" value="1"/>
</dbReference>
<evidence type="ECO:0000313" key="5">
    <source>
        <dbReference type="Proteomes" id="UP000694554"/>
    </source>
</evidence>
<feature type="domain" description="Ig-like" evidence="3">
    <location>
        <begin position="238"/>
        <end position="343"/>
    </location>
</feature>
<keyword evidence="5" id="KW-1185">Reference proteome</keyword>
<name>A0A8C9CTG6_PHOSS</name>
<dbReference type="SMART" id="SM00407">
    <property type="entry name" value="IGc1"/>
    <property type="match status" value="3"/>
</dbReference>
<dbReference type="FunFam" id="2.60.40.10:FF:001540">
    <property type="entry name" value="Immunoglobulin heavy constant gamma 1"/>
    <property type="match status" value="1"/>
</dbReference>
<keyword evidence="1" id="KW-0393">Immunoglobulin domain</keyword>
<dbReference type="PANTHER" id="PTHR23411">
    <property type="entry name" value="TAPASIN"/>
    <property type="match status" value="1"/>
</dbReference>
<dbReference type="InterPro" id="IPR007110">
    <property type="entry name" value="Ig-like_dom"/>
</dbReference>
<dbReference type="InterPro" id="IPR003006">
    <property type="entry name" value="Ig/MHC_CS"/>
</dbReference>
<reference evidence="4" key="3">
    <citation type="submission" date="2025-09" db="UniProtKB">
        <authorList>
            <consortium name="Ensembl"/>
        </authorList>
    </citation>
    <scope>IDENTIFICATION</scope>
</reference>
<evidence type="ECO:0000256" key="2">
    <source>
        <dbReference type="SAM" id="MobiDB-lite"/>
    </source>
</evidence>
<dbReference type="PROSITE" id="PS00290">
    <property type="entry name" value="IG_MHC"/>
    <property type="match status" value="2"/>
</dbReference>
<feature type="domain" description="Ig-like" evidence="3">
    <location>
        <begin position="114"/>
        <end position="229"/>
    </location>
</feature>
<protein>
    <recommendedName>
        <fullName evidence="3">Ig-like domain-containing protein</fullName>
    </recommendedName>
</protein>
<reference evidence="4" key="2">
    <citation type="submission" date="2025-08" db="UniProtKB">
        <authorList>
            <consortium name="Ensembl"/>
        </authorList>
    </citation>
    <scope>IDENTIFICATION</scope>
</reference>
<feature type="domain" description="Ig-like" evidence="3">
    <location>
        <begin position="15"/>
        <end position="109"/>
    </location>
</feature>
<proteinExistence type="predicted"/>
<dbReference type="Gene3D" id="2.60.40.10">
    <property type="entry name" value="Immunoglobulins"/>
    <property type="match status" value="3"/>
</dbReference>
<feature type="region of interest" description="Disordered" evidence="2">
    <location>
        <begin position="406"/>
        <end position="447"/>
    </location>
</feature>
<dbReference type="InterPro" id="IPR003597">
    <property type="entry name" value="Ig_C1-set"/>
</dbReference>
<dbReference type="InterPro" id="IPR050380">
    <property type="entry name" value="Immune_Resp_Modulators"/>
</dbReference>
<dbReference type="InterPro" id="IPR036179">
    <property type="entry name" value="Ig-like_dom_sf"/>
</dbReference>
<dbReference type="Ensembl" id="ENSPSNT00000028606.1">
    <property type="protein sequence ID" value="ENSPSNP00000025448.1"/>
    <property type="gene ID" value="ENSPSNG00000018243.1"/>
</dbReference>
<evidence type="ECO:0000313" key="4">
    <source>
        <dbReference type="Ensembl" id="ENSPSNP00000025448.1"/>
    </source>
</evidence>
<dbReference type="AlphaFoldDB" id="A0A8C9CTG6"/>
<evidence type="ECO:0000256" key="1">
    <source>
        <dbReference type="ARBA" id="ARBA00023319"/>
    </source>
</evidence>
<feature type="region of interest" description="Disordered" evidence="2">
    <location>
        <begin position="102"/>
        <end position="131"/>
    </location>
</feature>
<reference evidence="4" key="1">
    <citation type="submission" date="2019-08" db="EMBL/GenBank/DDBJ databases">
        <title>Phocoena sinus (Vaquita) genome, mPhoSin1, primary haplotype.</title>
        <authorList>
            <person name="Morin P."/>
            <person name="Mountcastle J."/>
            <person name="Fungtammasan C."/>
            <person name="Rhie A."/>
            <person name="Rojas-Bracho L."/>
            <person name="Smith C.R."/>
            <person name="Taylor B.L."/>
            <person name="Gulland F.M.D."/>
            <person name="Musser W."/>
            <person name="Houck M."/>
            <person name="Haase B."/>
            <person name="Paez S."/>
            <person name="Howe K."/>
            <person name="Torrance J."/>
            <person name="Formenti G."/>
            <person name="Phillippy A."/>
            <person name="Ryder O."/>
            <person name="Jarvis E.D."/>
            <person name="Fedrigo O."/>
        </authorList>
    </citation>
    <scope>NUCLEOTIDE SEQUENCE [LARGE SCALE GENOMIC DNA]</scope>
</reference>
<dbReference type="SUPFAM" id="SSF48726">
    <property type="entry name" value="Immunoglobulin"/>
    <property type="match status" value="3"/>
</dbReference>
<organism evidence="4 5">
    <name type="scientific">Phocoena sinus</name>
    <name type="common">Vaquita</name>
    <dbReference type="NCBI Taxonomy" id="42100"/>
    <lineage>
        <taxon>Eukaryota</taxon>
        <taxon>Metazoa</taxon>
        <taxon>Chordata</taxon>
        <taxon>Craniata</taxon>
        <taxon>Vertebrata</taxon>
        <taxon>Euteleostomi</taxon>
        <taxon>Mammalia</taxon>
        <taxon>Eutheria</taxon>
        <taxon>Laurasiatheria</taxon>
        <taxon>Artiodactyla</taxon>
        <taxon>Whippomorpha</taxon>
        <taxon>Cetacea</taxon>
        <taxon>Odontoceti</taxon>
        <taxon>Phocoenidae</taxon>
        <taxon>Phocoena</taxon>
    </lineage>
</organism>
<dbReference type="Pfam" id="PF07654">
    <property type="entry name" value="C1-set"/>
    <property type="match status" value="3"/>
</dbReference>